<accession>I3YGX1</accession>
<dbReference type="AlphaFoldDB" id="I3YGX1"/>
<protein>
    <submittedName>
        <fullName evidence="1">Uncharacterized protein</fullName>
    </submittedName>
</protein>
<proteinExistence type="predicted"/>
<name>I3YGX1_THIV6</name>
<organism evidence="1 2">
    <name type="scientific">Thiocystis violascens (strain ATCC 17096 / DSM 198 / 6111)</name>
    <name type="common">Chromatium violascens</name>
    <dbReference type="NCBI Taxonomy" id="765911"/>
    <lineage>
        <taxon>Bacteria</taxon>
        <taxon>Pseudomonadati</taxon>
        <taxon>Pseudomonadota</taxon>
        <taxon>Gammaproteobacteria</taxon>
        <taxon>Chromatiales</taxon>
        <taxon>Chromatiaceae</taxon>
        <taxon>Thiocystis</taxon>
    </lineage>
</organism>
<dbReference type="HOGENOM" id="CLU_2653384_0_0_6"/>
<dbReference type="STRING" id="765911.Thivi_4437"/>
<sequence>MNLTIDLGGSDNPLDDLERVSDCFSALDDLLQGCHLQDPERERLAVLIATLTLLQRAALDHLLDARLASSRLHAVA</sequence>
<evidence type="ECO:0000313" key="2">
    <source>
        <dbReference type="Proteomes" id="UP000006062"/>
    </source>
</evidence>
<evidence type="ECO:0000313" key="1">
    <source>
        <dbReference type="EMBL" id="AFL76239.1"/>
    </source>
</evidence>
<keyword evidence="2" id="KW-1185">Reference proteome</keyword>
<dbReference type="Proteomes" id="UP000006062">
    <property type="component" value="Chromosome"/>
</dbReference>
<reference evidence="1 2" key="1">
    <citation type="submission" date="2012-06" db="EMBL/GenBank/DDBJ databases">
        <title>Complete sequence of Thiocystis violascens DSM 198.</title>
        <authorList>
            <consortium name="US DOE Joint Genome Institute"/>
            <person name="Lucas S."/>
            <person name="Han J."/>
            <person name="Lapidus A."/>
            <person name="Cheng J.-F."/>
            <person name="Goodwin L."/>
            <person name="Pitluck S."/>
            <person name="Peters L."/>
            <person name="Ovchinnikova G."/>
            <person name="Teshima H."/>
            <person name="Detter J.C."/>
            <person name="Han C."/>
            <person name="Tapia R."/>
            <person name="Land M."/>
            <person name="Hauser L."/>
            <person name="Kyrpides N."/>
            <person name="Ivanova N."/>
            <person name="Pagani I."/>
            <person name="Vogl K."/>
            <person name="Liu Z."/>
            <person name="Frigaard N.-U."/>
            <person name="Bryant D."/>
            <person name="Woyke T."/>
        </authorList>
    </citation>
    <scope>NUCLEOTIDE SEQUENCE [LARGE SCALE GENOMIC DNA]</scope>
    <source>
        <strain evidence="2">ATCC 17096 / DSM 198 / 6111</strain>
    </source>
</reference>
<gene>
    <name evidence="1" type="ordered locus">Thivi_4437</name>
</gene>
<dbReference type="EMBL" id="CP003154">
    <property type="protein sequence ID" value="AFL76239.1"/>
    <property type="molecule type" value="Genomic_DNA"/>
</dbReference>
<dbReference type="RefSeq" id="WP_014780615.1">
    <property type="nucleotide sequence ID" value="NC_018012.1"/>
</dbReference>
<dbReference type="KEGG" id="tvi:Thivi_4437"/>